<evidence type="ECO:0000256" key="3">
    <source>
        <dbReference type="SAM" id="MobiDB-lite"/>
    </source>
</evidence>
<dbReference type="EMBL" id="NBYY01000028">
    <property type="protein sequence ID" value="PCS21892.1"/>
    <property type="molecule type" value="Genomic_DNA"/>
</dbReference>
<evidence type="ECO:0000256" key="1">
    <source>
        <dbReference type="ARBA" id="ARBA00007198"/>
    </source>
</evidence>
<name>A0A2A5T156_9GAMM</name>
<dbReference type="RefSeq" id="WP_097356890.1">
    <property type="nucleotide sequence ID" value="NZ_CAWNJE010000037.1"/>
</dbReference>
<keyword evidence="5" id="KW-1185">Reference proteome</keyword>
<gene>
    <name evidence="4" type="ORF">BTN49_2357</name>
</gene>
<dbReference type="OrthoDB" id="9803749at2"/>
<comment type="caution">
    <text evidence="4">The sequence shown here is derived from an EMBL/GenBank/DDBJ whole genome shotgun (WGS) entry which is preliminary data.</text>
</comment>
<dbReference type="PANTHER" id="PTHR30041:SF8">
    <property type="entry name" value="PROTEIN YFFB"/>
    <property type="match status" value="1"/>
</dbReference>
<proteinExistence type="inferred from homology"/>
<dbReference type="SUPFAM" id="SSF52833">
    <property type="entry name" value="Thioredoxin-like"/>
    <property type="match status" value="1"/>
</dbReference>
<reference evidence="5" key="1">
    <citation type="submission" date="2017-04" db="EMBL/GenBank/DDBJ databases">
        <title>Genome evolution of the luminous symbionts of deep sea anglerfish.</title>
        <authorList>
            <person name="Hendry T.A."/>
        </authorList>
    </citation>
    <scope>NUCLEOTIDE SEQUENCE [LARGE SCALE GENOMIC DNA]</scope>
</reference>
<comment type="similarity">
    <text evidence="1 2">Belongs to the ArsC family.</text>
</comment>
<feature type="compositionally biased region" description="Polar residues" evidence="3">
    <location>
        <begin position="1"/>
        <end position="11"/>
    </location>
</feature>
<sequence length="105" mass="12287">MGKTPNFSGVKQRNKPYTFHDHRKDGIDQNTLNKFVNVLGWEVLMNKHRATFRVLSEEQKDNLDEINAIVMMLAHPTMIKRPILKHEGGYYLGFNKLKYNTILDL</sequence>
<evidence type="ECO:0000313" key="4">
    <source>
        <dbReference type="EMBL" id="PCS21892.1"/>
    </source>
</evidence>
<dbReference type="InterPro" id="IPR036249">
    <property type="entry name" value="Thioredoxin-like_sf"/>
</dbReference>
<organism evidence="4 5">
    <name type="scientific">Candidatus Enterovibrio escicola</name>
    <dbReference type="NCBI Taxonomy" id="1927127"/>
    <lineage>
        <taxon>Bacteria</taxon>
        <taxon>Pseudomonadati</taxon>
        <taxon>Pseudomonadota</taxon>
        <taxon>Gammaproteobacteria</taxon>
        <taxon>Vibrionales</taxon>
        <taxon>Vibrionaceae</taxon>
        <taxon>Enterovibrio</taxon>
    </lineage>
</organism>
<accession>A0A2A5T156</accession>
<dbReference type="AlphaFoldDB" id="A0A2A5T156"/>
<evidence type="ECO:0000256" key="2">
    <source>
        <dbReference type="PROSITE-ProRule" id="PRU01282"/>
    </source>
</evidence>
<dbReference type="Proteomes" id="UP000219020">
    <property type="component" value="Unassembled WGS sequence"/>
</dbReference>
<dbReference type="Pfam" id="PF03960">
    <property type="entry name" value="ArsC"/>
    <property type="match status" value="1"/>
</dbReference>
<dbReference type="PROSITE" id="PS51353">
    <property type="entry name" value="ARSC"/>
    <property type="match status" value="1"/>
</dbReference>
<feature type="region of interest" description="Disordered" evidence="3">
    <location>
        <begin position="1"/>
        <end position="24"/>
    </location>
</feature>
<evidence type="ECO:0000313" key="5">
    <source>
        <dbReference type="Proteomes" id="UP000219020"/>
    </source>
</evidence>
<protein>
    <submittedName>
        <fullName evidence="4">Glutathione-dependent thiol reductase</fullName>
    </submittedName>
</protein>
<dbReference type="Gene3D" id="3.40.30.10">
    <property type="entry name" value="Glutaredoxin"/>
    <property type="match status" value="1"/>
</dbReference>
<dbReference type="GeneID" id="66952145"/>
<dbReference type="PANTHER" id="PTHR30041">
    <property type="entry name" value="ARSENATE REDUCTASE"/>
    <property type="match status" value="1"/>
</dbReference>
<dbReference type="InterPro" id="IPR006660">
    <property type="entry name" value="Arsenate_reductase-like"/>
</dbReference>